<keyword evidence="2" id="KW-1185">Reference proteome</keyword>
<dbReference type="InterPro" id="IPR006756">
    <property type="entry name" value="Phenol_hydroxylase"/>
</dbReference>
<comment type="caution">
    <text evidence="1">The sequence shown here is derived from an EMBL/GenBank/DDBJ whole genome shotgun (WGS) entry which is preliminary data.</text>
</comment>
<evidence type="ECO:0000313" key="2">
    <source>
        <dbReference type="Proteomes" id="UP000246077"/>
    </source>
</evidence>
<dbReference type="InterPro" id="IPR043010">
    <property type="entry name" value="Phenol_hydroxylase_sf"/>
</dbReference>
<dbReference type="GO" id="GO:0018662">
    <property type="term" value="F:phenol 2-monooxygenase activity"/>
    <property type="evidence" value="ECO:0007669"/>
    <property type="project" value="InterPro"/>
</dbReference>
<reference evidence="2" key="1">
    <citation type="submission" date="2018-05" db="EMBL/GenBank/DDBJ databases">
        <title>Zavarzinia sp. HR-AS.</title>
        <authorList>
            <person name="Lee Y."/>
            <person name="Jeon C.O."/>
        </authorList>
    </citation>
    <scope>NUCLEOTIDE SEQUENCE [LARGE SCALE GENOMIC DNA]</scope>
    <source>
        <strain evidence="2">DSM 1231</strain>
    </source>
</reference>
<dbReference type="Pfam" id="PF04663">
    <property type="entry name" value="Phenol_monoox"/>
    <property type="match status" value="1"/>
</dbReference>
<gene>
    <name evidence="1" type="ORF">DKG75_00985</name>
</gene>
<dbReference type="Gene3D" id="3.10.20.560">
    <property type="entry name" value="Phenol hydroxylase"/>
    <property type="match status" value="1"/>
</dbReference>
<dbReference type="OrthoDB" id="5343663at2"/>
<name>A0A317E7X7_9PROT</name>
<accession>A0A317E7X7</accession>
<dbReference type="Proteomes" id="UP000246077">
    <property type="component" value="Unassembled WGS sequence"/>
</dbReference>
<dbReference type="AlphaFoldDB" id="A0A317E7X7"/>
<proteinExistence type="predicted"/>
<evidence type="ECO:0000313" key="1">
    <source>
        <dbReference type="EMBL" id="PWR23177.1"/>
    </source>
</evidence>
<dbReference type="EMBL" id="QGLF01000001">
    <property type="protein sequence ID" value="PWR23177.1"/>
    <property type="molecule type" value="Genomic_DNA"/>
</dbReference>
<protein>
    <submittedName>
        <fullName evidence="1">Phenol hydroxylase</fullName>
    </submittedName>
</protein>
<sequence length="118" mass="12873">MAVAALAPYEFQPRDLVENFAGKQLVYVSWDRHLLFAAPFLICLPPETPFQALVDGPLAQLLALDPDAAAIDWRAVEWLKAGKPFTPDFGRTLAENGIGHKTLLRFQTPGLNSVTAAA</sequence>
<organism evidence="1 2">
    <name type="scientific">Zavarzinia compransoris</name>
    <dbReference type="NCBI Taxonomy" id="1264899"/>
    <lineage>
        <taxon>Bacteria</taxon>
        <taxon>Pseudomonadati</taxon>
        <taxon>Pseudomonadota</taxon>
        <taxon>Alphaproteobacteria</taxon>
        <taxon>Rhodospirillales</taxon>
        <taxon>Zavarziniaceae</taxon>
        <taxon>Zavarzinia</taxon>
    </lineage>
</organism>
<dbReference type="RefSeq" id="WP_109919211.1">
    <property type="nucleotide sequence ID" value="NZ_QGLF01000001.1"/>
</dbReference>